<dbReference type="InterPro" id="IPR036397">
    <property type="entry name" value="RNaseH_sf"/>
</dbReference>
<dbReference type="Gene3D" id="3.30.420.10">
    <property type="entry name" value="Ribonuclease H-like superfamily/Ribonuclease H"/>
    <property type="match status" value="1"/>
</dbReference>
<dbReference type="Proteomes" id="UP000024635">
    <property type="component" value="Unassembled WGS sequence"/>
</dbReference>
<protein>
    <submittedName>
        <fullName evidence="1">Uncharacterized protein</fullName>
    </submittedName>
</protein>
<sequence>MVDLYCQWLHRVVAKIAGKGPNHVMIQFLRYPARPPFIIVVRQKLLDFEWEVLTSALYRPGLLPRDCQLLLILYNALQEKACDDEDDLDCWLSNFFKPMPV</sequence>
<dbReference type="AlphaFoldDB" id="A0A016VCS6"/>
<evidence type="ECO:0000313" key="1">
    <source>
        <dbReference type="EMBL" id="EYC24862.1"/>
    </source>
</evidence>
<comment type="caution">
    <text evidence="1">The sequence shown here is derived from an EMBL/GenBank/DDBJ whole genome shotgun (WGS) entry which is preliminary data.</text>
</comment>
<accession>A0A016VCS6</accession>
<organism evidence="1 2">
    <name type="scientific">Ancylostoma ceylanicum</name>
    <dbReference type="NCBI Taxonomy" id="53326"/>
    <lineage>
        <taxon>Eukaryota</taxon>
        <taxon>Metazoa</taxon>
        <taxon>Ecdysozoa</taxon>
        <taxon>Nematoda</taxon>
        <taxon>Chromadorea</taxon>
        <taxon>Rhabditida</taxon>
        <taxon>Rhabditina</taxon>
        <taxon>Rhabditomorpha</taxon>
        <taxon>Strongyloidea</taxon>
        <taxon>Ancylostomatidae</taxon>
        <taxon>Ancylostomatinae</taxon>
        <taxon>Ancylostoma</taxon>
    </lineage>
</organism>
<evidence type="ECO:0000313" key="2">
    <source>
        <dbReference type="Proteomes" id="UP000024635"/>
    </source>
</evidence>
<gene>
    <name evidence="1" type="primary">Acey_s0013.g2142</name>
    <name evidence="1" type="ORF">Y032_0013g2142</name>
</gene>
<proteinExistence type="predicted"/>
<dbReference type="EMBL" id="JARK01001349">
    <property type="protein sequence ID" value="EYC24862.1"/>
    <property type="molecule type" value="Genomic_DNA"/>
</dbReference>
<name>A0A016VCS6_9BILA</name>
<keyword evidence="2" id="KW-1185">Reference proteome</keyword>
<dbReference type="GO" id="GO:0003676">
    <property type="term" value="F:nucleic acid binding"/>
    <property type="evidence" value="ECO:0007669"/>
    <property type="project" value="InterPro"/>
</dbReference>
<reference evidence="2" key="1">
    <citation type="journal article" date="2015" name="Nat. Genet.">
        <title>The genome and transcriptome of the zoonotic hookworm Ancylostoma ceylanicum identify infection-specific gene families.</title>
        <authorList>
            <person name="Schwarz E.M."/>
            <person name="Hu Y."/>
            <person name="Antoshechkin I."/>
            <person name="Miller M.M."/>
            <person name="Sternberg P.W."/>
            <person name="Aroian R.V."/>
        </authorList>
    </citation>
    <scope>NUCLEOTIDE SEQUENCE</scope>
    <source>
        <strain evidence="2">HY135</strain>
    </source>
</reference>